<dbReference type="EMBL" id="CU928168">
    <property type="protein sequence ID" value="CAR22563.1"/>
    <property type="molecule type" value="Genomic_DNA"/>
</dbReference>
<protein>
    <recommendedName>
        <fullName evidence="6">Large ribosomal subunit protein mL50</fullName>
    </recommendedName>
</protein>
<organism evidence="7 8">
    <name type="scientific">Lachancea thermotolerans (strain ATCC 56472 / CBS 6340 / NRRL Y-8284)</name>
    <name type="common">Yeast</name>
    <name type="synonym">Kluyveromyces thermotolerans</name>
    <dbReference type="NCBI Taxonomy" id="559295"/>
    <lineage>
        <taxon>Eukaryota</taxon>
        <taxon>Fungi</taxon>
        <taxon>Dikarya</taxon>
        <taxon>Ascomycota</taxon>
        <taxon>Saccharomycotina</taxon>
        <taxon>Saccharomycetes</taxon>
        <taxon>Saccharomycetales</taxon>
        <taxon>Saccharomycetaceae</taxon>
        <taxon>Lachancea</taxon>
    </lineage>
</organism>
<keyword evidence="3" id="KW-0689">Ribosomal protein</keyword>
<dbReference type="OMA" id="FQFTKFL"/>
<comment type="similarity">
    <text evidence="2">Belongs to the mitochondrion-specific ribosomal protein mL50 family.</text>
</comment>
<dbReference type="GO" id="GO:1990904">
    <property type="term" value="C:ribonucleoprotein complex"/>
    <property type="evidence" value="ECO:0007669"/>
    <property type="project" value="UniProtKB-KW"/>
</dbReference>
<dbReference type="KEGG" id="lth:KLTH0D06446g"/>
<accession>C5DGM1</accession>
<comment type="subcellular location">
    <subcellularLocation>
        <location evidence="1">Mitochondrion</location>
    </subcellularLocation>
</comment>
<name>C5DGM1_LACTC</name>
<dbReference type="Gene3D" id="1.10.1200.10">
    <property type="entry name" value="ACP-like"/>
    <property type="match status" value="1"/>
</dbReference>
<sequence>MLSNRIASCSVKRGLHVSASSKDFMSWFRRKQTAKPAAPIKKTEELINEVESGVGGAEAPLNRLKLTDEFFIGKSNLDLDRRERQSRVNEVPFNKWMSSEKLKSSGVLDSILLESYNSTNSEFRAIAIADEKLALPFTDLVFKFHFSKALQSATGTLIPDYQITRLQTPIAFRNYLLKEVVSGKLAKFRESEPNAIELGQGHYSSDSIHVVEDVRFSERKKKLSKILSEVEFLEREAARQAVEKARQAA</sequence>
<dbReference type="eggNOG" id="ENOG502S1NZ">
    <property type="taxonomic scope" value="Eukaryota"/>
</dbReference>
<evidence type="ECO:0000256" key="6">
    <source>
        <dbReference type="ARBA" id="ARBA00035183"/>
    </source>
</evidence>
<reference evidence="7 8" key="1">
    <citation type="journal article" date="2009" name="Genome Res.">
        <title>Comparative genomics of protoploid Saccharomycetaceae.</title>
        <authorList>
            <consortium name="The Genolevures Consortium"/>
            <person name="Souciet J.-L."/>
            <person name="Dujon B."/>
            <person name="Gaillardin C."/>
            <person name="Johnston M."/>
            <person name="Baret P.V."/>
            <person name="Cliften P."/>
            <person name="Sherman D.J."/>
            <person name="Weissenbach J."/>
            <person name="Westhof E."/>
            <person name="Wincker P."/>
            <person name="Jubin C."/>
            <person name="Poulain J."/>
            <person name="Barbe V."/>
            <person name="Segurens B."/>
            <person name="Artiguenave F."/>
            <person name="Anthouard V."/>
            <person name="Vacherie B."/>
            <person name="Val M.-E."/>
            <person name="Fulton R.S."/>
            <person name="Minx P."/>
            <person name="Wilson R."/>
            <person name="Durrens P."/>
            <person name="Jean G."/>
            <person name="Marck C."/>
            <person name="Martin T."/>
            <person name="Nikolski M."/>
            <person name="Rolland T."/>
            <person name="Seret M.-L."/>
            <person name="Casaregola S."/>
            <person name="Despons L."/>
            <person name="Fairhead C."/>
            <person name="Fischer G."/>
            <person name="Lafontaine I."/>
            <person name="Leh V."/>
            <person name="Lemaire M."/>
            <person name="de Montigny J."/>
            <person name="Neuveglise C."/>
            <person name="Thierry A."/>
            <person name="Blanc-Lenfle I."/>
            <person name="Bleykasten C."/>
            <person name="Diffels J."/>
            <person name="Fritsch E."/>
            <person name="Frangeul L."/>
            <person name="Goeffon A."/>
            <person name="Jauniaux N."/>
            <person name="Kachouri-Lafond R."/>
            <person name="Payen C."/>
            <person name="Potier S."/>
            <person name="Pribylova L."/>
            <person name="Ozanne C."/>
            <person name="Richard G.-F."/>
            <person name="Sacerdot C."/>
            <person name="Straub M.-L."/>
            <person name="Talla E."/>
        </authorList>
    </citation>
    <scope>NUCLEOTIDE SEQUENCE [LARGE SCALE GENOMIC DNA]</scope>
    <source>
        <strain evidence="8">ATCC 56472 / CBS 6340 / NRRL Y-8284</strain>
    </source>
</reference>
<dbReference type="GO" id="GO:0005840">
    <property type="term" value="C:ribosome"/>
    <property type="evidence" value="ECO:0007669"/>
    <property type="project" value="UniProtKB-KW"/>
</dbReference>
<gene>
    <name evidence="7" type="ordered locus">KLTH0D06446g</name>
</gene>
<evidence type="ECO:0000256" key="3">
    <source>
        <dbReference type="ARBA" id="ARBA00022980"/>
    </source>
</evidence>
<dbReference type="AlphaFoldDB" id="C5DGM1"/>
<proteinExistence type="inferred from homology"/>
<evidence type="ECO:0000256" key="2">
    <source>
        <dbReference type="ARBA" id="ARBA00008860"/>
    </source>
</evidence>
<dbReference type="Proteomes" id="UP000002036">
    <property type="component" value="Chromosome D"/>
</dbReference>
<evidence type="ECO:0000313" key="7">
    <source>
        <dbReference type="EMBL" id="CAR22563.1"/>
    </source>
</evidence>
<dbReference type="InterPro" id="IPR036736">
    <property type="entry name" value="ACP-like_sf"/>
</dbReference>
<dbReference type="Pfam" id="PF10501">
    <property type="entry name" value="Ribosomal_L50"/>
    <property type="match status" value="1"/>
</dbReference>
<keyword evidence="4" id="KW-0496">Mitochondrion</keyword>
<evidence type="ECO:0000256" key="1">
    <source>
        <dbReference type="ARBA" id="ARBA00004173"/>
    </source>
</evidence>
<evidence type="ECO:0000256" key="4">
    <source>
        <dbReference type="ARBA" id="ARBA00023128"/>
    </source>
</evidence>
<dbReference type="InterPro" id="IPR018305">
    <property type="entry name" value="Ribosomal_m50"/>
</dbReference>
<dbReference type="FunCoup" id="C5DGM1">
    <property type="interactions" value="353"/>
</dbReference>
<keyword evidence="5" id="KW-0687">Ribonucleoprotein</keyword>
<dbReference type="InParanoid" id="C5DGM1"/>
<evidence type="ECO:0000256" key="5">
    <source>
        <dbReference type="ARBA" id="ARBA00023274"/>
    </source>
</evidence>
<dbReference type="OrthoDB" id="3980895at2759"/>
<dbReference type="RefSeq" id="XP_002553001.1">
    <property type="nucleotide sequence ID" value="XM_002552955.1"/>
</dbReference>
<dbReference type="HOGENOM" id="CLU_103468_0_0_1"/>
<evidence type="ECO:0000313" key="8">
    <source>
        <dbReference type="Proteomes" id="UP000002036"/>
    </source>
</evidence>
<dbReference type="GeneID" id="8295232"/>
<dbReference type="GO" id="GO:0005739">
    <property type="term" value="C:mitochondrion"/>
    <property type="evidence" value="ECO:0007669"/>
    <property type="project" value="UniProtKB-SubCell"/>
</dbReference>
<keyword evidence="8" id="KW-1185">Reference proteome</keyword>
<dbReference type="STRING" id="559295.C5DGM1"/>